<accession>A0A7E4UPC1</accession>
<feature type="region of interest" description="Disordered" evidence="2">
    <location>
        <begin position="633"/>
        <end position="652"/>
    </location>
</feature>
<dbReference type="Pfam" id="PF04089">
    <property type="entry name" value="BRICHOS"/>
    <property type="match status" value="1"/>
</dbReference>
<dbReference type="Proteomes" id="UP000492821">
    <property type="component" value="Unassembled WGS sequence"/>
</dbReference>
<dbReference type="AlphaFoldDB" id="A0A7E4UPC1"/>
<evidence type="ECO:0000256" key="3">
    <source>
        <dbReference type="SAM" id="Phobius"/>
    </source>
</evidence>
<keyword evidence="3" id="KW-0812">Transmembrane</keyword>
<evidence type="ECO:0000313" key="5">
    <source>
        <dbReference type="Proteomes" id="UP000492821"/>
    </source>
</evidence>
<feature type="compositionally biased region" description="Polar residues" evidence="2">
    <location>
        <begin position="794"/>
        <end position="805"/>
    </location>
</feature>
<organism evidence="5 6">
    <name type="scientific">Panagrellus redivivus</name>
    <name type="common">Microworm</name>
    <dbReference type="NCBI Taxonomy" id="6233"/>
    <lineage>
        <taxon>Eukaryota</taxon>
        <taxon>Metazoa</taxon>
        <taxon>Ecdysozoa</taxon>
        <taxon>Nematoda</taxon>
        <taxon>Chromadorea</taxon>
        <taxon>Rhabditida</taxon>
        <taxon>Tylenchina</taxon>
        <taxon>Panagrolaimomorpha</taxon>
        <taxon>Panagrolaimoidea</taxon>
        <taxon>Panagrolaimidae</taxon>
        <taxon>Panagrellus</taxon>
    </lineage>
</organism>
<keyword evidence="5" id="KW-1185">Reference proteome</keyword>
<sequence length="805" mass="87304">MALSHRLLSLDTDPHRLGGLGFAPPPYPKQQSSFDDDTTSGLWSSTSTTFVGRGYRRSSWSNLVDTDEHLTKYRGSNTVINAYPNIISPNTSMAGSTTYSAAPLPPKSSAYHGSQMSMTQSTFGNAGIGLNYNQMPRPLSQQHSYVTNNSVSEHFVLPKGSIQKLNYASPMPQGATPIPLDNPSNFGSEIREKKDRMESLRQCWRKPVSKLICGLITLLLITGIILAIVLPLTLIKPNHYQFNWLAPDLVRNRQTASNVLSLDIEGDQARFNLHGAVPFRSNFVSIYDFKTNKVAIIDSSLQSNGKTLICFVMDLNKQNMPSISELKTAAYNARHKTNQTNGWQETWNFVPSPQTNFNSATNFHPDISQCHGARWVELNYVNSNQKPMKCSDCYDFCLPDYGIERDMVRNEQYLNIVRRSCFYLYVAEWRGFAQAYTNAPGQMVQTNTQLQQNPFGQNNQNQNFGLPGINGNVGGGGGGGAGFTGQNQFGQNGQIQNQFGQNQQVGGQFPGQQGNQFGQNNGQNQFGLNQFGQPNQANPNQFGQFGQQNGVNQFGQNQNQLGPNGQPIGQNGGGPESRWINLNVPNVPQQIANATSNIAGQIGQTASNAIDSTQNQLNQWGQQLGQNLGILPNQQQNQQSGSGLSNALLGLNNGNAPGSSGTGNLANPSAIFNQSPNQNPSGNFGGGQQANMGQGGFGATPGFNGYGPGSGATNGGNMGPAYNIQGQGQNLGGYNAQTGFQQPGQNQQAPGMISSGLQQTQLTNNPSTFFNNNNPNQQQPQQTFGTDLSERRNNNANGNRWPSNF</sequence>
<feature type="region of interest" description="Disordered" evidence="2">
    <location>
        <begin position="511"/>
        <end position="581"/>
    </location>
</feature>
<evidence type="ECO:0000259" key="4">
    <source>
        <dbReference type="Pfam" id="PF04089"/>
    </source>
</evidence>
<evidence type="ECO:0000256" key="2">
    <source>
        <dbReference type="SAM" id="MobiDB-lite"/>
    </source>
</evidence>
<proteinExistence type="predicted"/>
<feature type="compositionally biased region" description="Polar residues" evidence="2">
    <location>
        <begin position="662"/>
        <end position="681"/>
    </location>
</feature>
<feature type="region of interest" description="Disordered" evidence="2">
    <location>
        <begin position="729"/>
        <end position="805"/>
    </location>
</feature>
<feature type="region of interest" description="Disordered" evidence="2">
    <location>
        <begin position="19"/>
        <end position="39"/>
    </location>
</feature>
<keyword evidence="1" id="KW-1015">Disulfide bond</keyword>
<reference evidence="6" key="2">
    <citation type="submission" date="2020-10" db="UniProtKB">
        <authorList>
            <consortium name="WormBaseParasite"/>
        </authorList>
    </citation>
    <scope>IDENTIFICATION</scope>
</reference>
<reference evidence="5" key="1">
    <citation type="journal article" date="2013" name="Genetics">
        <title>The draft genome and transcriptome of Panagrellus redivivus are shaped by the harsh demands of a free-living lifestyle.</title>
        <authorList>
            <person name="Srinivasan J."/>
            <person name="Dillman A.R."/>
            <person name="Macchietto M.G."/>
            <person name="Heikkinen L."/>
            <person name="Lakso M."/>
            <person name="Fracchia K.M."/>
            <person name="Antoshechkin I."/>
            <person name="Mortazavi A."/>
            <person name="Wong G."/>
            <person name="Sternberg P.W."/>
        </authorList>
    </citation>
    <scope>NUCLEOTIDE SEQUENCE [LARGE SCALE GENOMIC DNA]</scope>
    <source>
        <strain evidence="5">MT8872</strain>
    </source>
</reference>
<feature type="compositionally biased region" description="Low complexity" evidence="2">
    <location>
        <begin position="736"/>
        <end position="751"/>
    </location>
</feature>
<evidence type="ECO:0000313" key="6">
    <source>
        <dbReference type="WBParaSite" id="Pan_g10844.t1"/>
    </source>
</evidence>
<keyword evidence="3" id="KW-0472">Membrane</keyword>
<dbReference type="InterPro" id="IPR007084">
    <property type="entry name" value="BRICHOS_dom"/>
</dbReference>
<protein>
    <submittedName>
        <fullName evidence="6">BRICHOS domain-containing protein</fullName>
    </submittedName>
</protein>
<feature type="region of interest" description="Disordered" evidence="2">
    <location>
        <begin position="659"/>
        <end position="711"/>
    </location>
</feature>
<keyword evidence="3" id="KW-1133">Transmembrane helix</keyword>
<evidence type="ECO:0000256" key="1">
    <source>
        <dbReference type="ARBA" id="ARBA00023157"/>
    </source>
</evidence>
<feature type="compositionally biased region" description="Gly residues" evidence="2">
    <location>
        <begin position="683"/>
        <end position="711"/>
    </location>
</feature>
<feature type="domain" description="BRICHOS" evidence="4">
    <location>
        <begin position="284"/>
        <end position="355"/>
    </location>
</feature>
<name>A0A7E4UPC1_PANRE</name>
<feature type="compositionally biased region" description="Low complexity" evidence="2">
    <location>
        <begin position="511"/>
        <end position="569"/>
    </location>
</feature>
<feature type="compositionally biased region" description="Low complexity" evidence="2">
    <location>
        <begin position="763"/>
        <end position="784"/>
    </location>
</feature>
<feature type="transmembrane region" description="Helical" evidence="3">
    <location>
        <begin position="211"/>
        <end position="234"/>
    </location>
</feature>
<dbReference type="WBParaSite" id="Pan_g10844.t1">
    <property type="protein sequence ID" value="Pan_g10844.t1"/>
    <property type="gene ID" value="Pan_g10844"/>
</dbReference>